<gene>
    <name evidence="2" type="ORF">GCM10012284_05640</name>
</gene>
<keyword evidence="3" id="KW-1185">Reference proteome</keyword>
<dbReference type="Gene3D" id="2.40.50.230">
    <property type="entry name" value="Gp5 N-terminal domain"/>
    <property type="match status" value="1"/>
</dbReference>
<protein>
    <submittedName>
        <fullName evidence="2">Baseplate assembly protein</fullName>
    </submittedName>
</protein>
<dbReference type="Pfam" id="PF04717">
    <property type="entry name" value="Phage_base_V"/>
    <property type="match status" value="1"/>
</dbReference>
<reference evidence="2" key="1">
    <citation type="journal article" date="2014" name="Int. J. Syst. Evol. Microbiol.">
        <title>Complete genome sequence of Corynebacterium casei LMG S-19264T (=DSM 44701T), isolated from a smear-ripened cheese.</title>
        <authorList>
            <consortium name="US DOE Joint Genome Institute (JGI-PGF)"/>
            <person name="Walter F."/>
            <person name="Albersmeier A."/>
            <person name="Kalinowski J."/>
            <person name="Ruckert C."/>
        </authorList>
    </citation>
    <scope>NUCLEOTIDE SEQUENCE</scope>
    <source>
        <strain evidence="2">CGMCC 4.7299</strain>
    </source>
</reference>
<dbReference type="SUPFAM" id="SSF69255">
    <property type="entry name" value="gp5 N-terminal domain-like"/>
    <property type="match status" value="1"/>
</dbReference>
<reference evidence="2" key="2">
    <citation type="submission" date="2020-09" db="EMBL/GenBank/DDBJ databases">
        <authorList>
            <person name="Sun Q."/>
            <person name="Zhou Y."/>
        </authorList>
    </citation>
    <scope>NUCLEOTIDE SEQUENCE</scope>
    <source>
        <strain evidence="2">CGMCC 4.7299</strain>
    </source>
</reference>
<accession>A0A8J3FL45</accession>
<name>A0A8J3FL45_9ACTN</name>
<evidence type="ECO:0000313" key="3">
    <source>
        <dbReference type="Proteomes" id="UP000656042"/>
    </source>
</evidence>
<dbReference type="InterPro" id="IPR037026">
    <property type="entry name" value="Vgr_OB-fold_dom_sf"/>
</dbReference>
<organism evidence="2 3">
    <name type="scientific">Mangrovihabitans endophyticus</name>
    <dbReference type="NCBI Taxonomy" id="1751298"/>
    <lineage>
        <taxon>Bacteria</taxon>
        <taxon>Bacillati</taxon>
        <taxon>Actinomycetota</taxon>
        <taxon>Actinomycetes</taxon>
        <taxon>Micromonosporales</taxon>
        <taxon>Micromonosporaceae</taxon>
        <taxon>Mangrovihabitans</taxon>
    </lineage>
</organism>
<comment type="caution">
    <text evidence="2">The sequence shown here is derived from an EMBL/GenBank/DDBJ whole genome shotgun (WGS) entry which is preliminary data.</text>
</comment>
<dbReference type="AlphaFoldDB" id="A0A8J3FL45"/>
<sequence>MADALLGKFRGTVADNADPELRGRLRVNVTGVHDYDPSSWALPAFPLAGSQLGVFAVPRVGARVWLEFEQGDINTPIWTGCFYDTAADVPDEALTGPPGSPNIVVQTGGGHRVVLSDLPGGPGISVTHASGAKIEINDSGITLDNGKGAVISLSATQVDINKGALTVK</sequence>
<proteinExistence type="predicted"/>
<dbReference type="EMBL" id="BMMX01000001">
    <property type="protein sequence ID" value="GGK74559.1"/>
    <property type="molecule type" value="Genomic_DNA"/>
</dbReference>
<dbReference type="Proteomes" id="UP000656042">
    <property type="component" value="Unassembled WGS sequence"/>
</dbReference>
<evidence type="ECO:0000259" key="1">
    <source>
        <dbReference type="Pfam" id="PF04717"/>
    </source>
</evidence>
<dbReference type="InterPro" id="IPR006531">
    <property type="entry name" value="Gp5/Vgr_OB"/>
</dbReference>
<evidence type="ECO:0000313" key="2">
    <source>
        <dbReference type="EMBL" id="GGK74559.1"/>
    </source>
</evidence>
<feature type="domain" description="Gp5/Type VI secretion system Vgr protein OB-fold" evidence="1">
    <location>
        <begin position="10"/>
        <end position="83"/>
    </location>
</feature>
<dbReference type="RefSeq" id="WP_189077399.1">
    <property type="nucleotide sequence ID" value="NZ_BMMX01000001.1"/>
</dbReference>